<accession>A0ACB8QVW9</accession>
<sequence>MPITPTRPLTAHKALLFDVYGTLIDWHTGLYTALSPLLSLSHTPWERADALAAFLSVEADVCARSPASQYTDILGEAYVEFGRRIGAIPDGANSHIRAARTFAASVRTWAPWPDSARALARLRPHFTLAALSNIDDASLAFTSAVLGSPFDVTMTAEAIGSYKPAPANFEYALARLGERGIGREDALVVSYLMRTDHVPAAAAGFPPGVWVDREGKGSVEGPYGWRVNDLDELVELVEKELTETQ</sequence>
<reference evidence="1" key="2">
    <citation type="journal article" date="2022" name="New Phytol.">
        <title>Evolutionary transition to the ectomycorrhizal habit in the genomes of a hyperdiverse lineage of mushroom-forming fungi.</title>
        <authorList>
            <person name="Looney B."/>
            <person name="Miyauchi S."/>
            <person name="Morin E."/>
            <person name="Drula E."/>
            <person name="Courty P.E."/>
            <person name="Kohler A."/>
            <person name="Kuo A."/>
            <person name="LaButti K."/>
            <person name="Pangilinan J."/>
            <person name="Lipzen A."/>
            <person name="Riley R."/>
            <person name="Andreopoulos W."/>
            <person name="He G."/>
            <person name="Johnson J."/>
            <person name="Nolan M."/>
            <person name="Tritt A."/>
            <person name="Barry K.W."/>
            <person name="Grigoriev I.V."/>
            <person name="Nagy L.G."/>
            <person name="Hibbett D."/>
            <person name="Henrissat B."/>
            <person name="Matheny P.B."/>
            <person name="Labbe J."/>
            <person name="Martin F.M."/>
        </authorList>
    </citation>
    <scope>NUCLEOTIDE SEQUENCE</scope>
    <source>
        <strain evidence="1">EC-137</strain>
    </source>
</reference>
<name>A0ACB8QVW9_9AGAM</name>
<gene>
    <name evidence="1" type="ORF">K488DRAFT_42425</name>
</gene>
<organism evidence="1 2">
    <name type="scientific">Vararia minispora EC-137</name>
    <dbReference type="NCBI Taxonomy" id="1314806"/>
    <lineage>
        <taxon>Eukaryota</taxon>
        <taxon>Fungi</taxon>
        <taxon>Dikarya</taxon>
        <taxon>Basidiomycota</taxon>
        <taxon>Agaricomycotina</taxon>
        <taxon>Agaricomycetes</taxon>
        <taxon>Russulales</taxon>
        <taxon>Lachnocladiaceae</taxon>
        <taxon>Vararia</taxon>
    </lineage>
</organism>
<proteinExistence type="predicted"/>
<dbReference type="EMBL" id="MU273479">
    <property type="protein sequence ID" value="KAI0035802.1"/>
    <property type="molecule type" value="Genomic_DNA"/>
</dbReference>
<evidence type="ECO:0000313" key="1">
    <source>
        <dbReference type="EMBL" id="KAI0035802.1"/>
    </source>
</evidence>
<reference evidence="1" key="1">
    <citation type="submission" date="2021-02" db="EMBL/GenBank/DDBJ databases">
        <authorList>
            <consortium name="DOE Joint Genome Institute"/>
            <person name="Ahrendt S."/>
            <person name="Looney B.P."/>
            <person name="Miyauchi S."/>
            <person name="Morin E."/>
            <person name="Drula E."/>
            <person name="Courty P.E."/>
            <person name="Chicoki N."/>
            <person name="Fauchery L."/>
            <person name="Kohler A."/>
            <person name="Kuo A."/>
            <person name="Labutti K."/>
            <person name="Pangilinan J."/>
            <person name="Lipzen A."/>
            <person name="Riley R."/>
            <person name="Andreopoulos W."/>
            <person name="He G."/>
            <person name="Johnson J."/>
            <person name="Barry K.W."/>
            <person name="Grigoriev I.V."/>
            <person name="Nagy L."/>
            <person name="Hibbett D."/>
            <person name="Henrissat B."/>
            <person name="Matheny P.B."/>
            <person name="Labbe J."/>
            <person name="Martin F."/>
        </authorList>
    </citation>
    <scope>NUCLEOTIDE SEQUENCE</scope>
    <source>
        <strain evidence="1">EC-137</strain>
    </source>
</reference>
<dbReference type="Proteomes" id="UP000814128">
    <property type="component" value="Unassembled WGS sequence"/>
</dbReference>
<comment type="caution">
    <text evidence="1">The sequence shown here is derived from an EMBL/GenBank/DDBJ whole genome shotgun (WGS) entry which is preliminary data.</text>
</comment>
<keyword evidence="2" id="KW-1185">Reference proteome</keyword>
<protein>
    <submittedName>
        <fullName evidence="1">HAD-like domain-containing protein</fullName>
    </submittedName>
</protein>
<evidence type="ECO:0000313" key="2">
    <source>
        <dbReference type="Proteomes" id="UP000814128"/>
    </source>
</evidence>